<organism evidence="2 3">
    <name type="scientific">Thomasclavelia spiroformis</name>
    <dbReference type="NCBI Taxonomy" id="29348"/>
    <lineage>
        <taxon>Bacteria</taxon>
        <taxon>Bacillati</taxon>
        <taxon>Bacillota</taxon>
        <taxon>Erysipelotrichia</taxon>
        <taxon>Erysipelotrichales</taxon>
        <taxon>Coprobacillaceae</taxon>
        <taxon>Thomasclavelia</taxon>
    </lineage>
</organism>
<name>A0A1Y4ENU0_9FIRM</name>
<dbReference type="InterPro" id="IPR016181">
    <property type="entry name" value="Acyl_CoA_acyltransferase"/>
</dbReference>
<dbReference type="GO" id="GO:0016747">
    <property type="term" value="F:acyltransferase activity, transferring groups other than amino-acyl groups"/>
    <property type="evidence" value="ECO:0007669"/>
    <property type="project" value="InterPro"/>
</dbReference>
<protein>
    <submittedName>
        <fullName evidence="2">GNAT family N-acetyltransferase</fullName>
    </submittedName>
</protein>
<dbReference type="InterPro" id="IPR000182">
    <property type="entry name" value="GNAT_dom"/>
</dbReference>
<dbReference type="Proteomes" id="UP000196258">
    <property type="component" value="Unassembled WGS sequence"/>
</dbReference>
<proteinExistence type="predicted"/>
<dbReference type="PROSITE" id="PS51186">
    <property type="entry name" value="GNAT"/>
    <property type="match status" value="1"/>
</dbReference>
<dbReference type="EMBL" id="NFLB01000006">
    <property type="protein sequence ID" value="OUQ05321.1"/>
    <property type="molecule type" value="Genomic_DNA"/>
</dbReference>
<dbReference type="SUPFAM" id="SSF55729">
    <property type="entry name" value="Acyl-CoA N-acyltransferases (Nat)"/>
    <property type="match status" value="1"/>
</dbReference>
<reference evidence="3" key="1">
    <citation type="submission" date="2017-04" db="EMBL/GenBank/DDBJ databases">
        <title>Function of individual gut microbiota members based on whole genome sequencing of pure cultures obtained from chicken caecum.</title>
        <authorList>
            <person name="Medvecky M."/>
            <person name="Cejkova D."/>
            <person name="Polansky O."/>
            <person name="Karasova D."/>
            <person name="Kubasova T."/>
            <person name="Cizek A."/>
            <person name="Rychlik I."/>
        </authorList>
    </citation>
    <scope>NUCLEOTIDE SEQUENCE [LARGE SCALE GENOMIC DNA]</scope>
    <source>
        <strain evidence="3">An149</strain>
    </source>
</reference>
<keyword evidence="2" id="KW-0808">Transferase</keyword>
<comment type="caution">
    <text evidence="2">The sequence shown here is derived from an EMBL/GenBank/DDBJ whole genome shotgun (WGS) entry which is preliminary data.</text>
</comment>
<evidence type="ECO:0000313" key="3">
    <source>
        <dbReference type="Proteomes" id="UP000196258"/>
    </source>
</evidence>
<dbReference type="Pfam" id="PF00583">
    <property type="entry name" value="Acetyltransf_1"/>
    <property type="match status" value="1"/>
</dbReference>
<dbReference type="CDD" id="cd04301">
    <property type="entry name" value="NAT_SF"/>
    <property type="match status" value="1"/>
</dbReference>
<dbReference type="AlphaFoldDB" id="A0A1Y4ENU0"/>
<evidence type="ECO:0000259" key="1">
    <source>
        <dbReference type="PROSITE" id="PS51186"/>
    </source>
</evidence>
<sequence>MKIINGDLYIDQVEELIYEYTEYLNRDLSFQNLDEELADLAKKYTDPNGRLLVCIENNKVVGMVAYHHYDNSCCEMKRLYVKNKYRGQKIGEKLIRELLKLAKNDGYKEMVLDTIKPLQEAIHLYKKLGFQECDAYYYNPMEDVIYMKKEL</sequence>
<dbReference type="Gene3D" id="3.40.630.30">
    <property type="match status" value="1"/>
</dbReference>
<dbReference type="InterPro" id="IPR052777">
    <property type="entry name" value="Acetyltransferase_Enz"/>
</dbReference>
<feature type="domain" description="N-acetyltransferase" evidence="1">
    <location>
        <begin position="8"/>
        <end position="151"/>
    </location>
</feature>
<evidence type="ECO:0000313" key="2">
    <source>
        <dbReference type="EMBL" id="OUQ05321.1"/>
    </source>
</evidence>
<accession>A0A1Y4ENU0</accession>
<gene>
    <name evidence="2" type="ORF">B5E91_06625</name>
</gene>
<dbReference type="RefSeq" id="WP_087256242.1">
    <property type="nucleotide sequence ID" value="NZ_CALURN010000017.1"/>
</dbReference>
<dbReference type="PANTHER" id="PTHR43305">
    <property type="entry name" value="FAMILY N-ACETYLTRANSFERASE, PUTATIVE (AFU_ORTHOLOGUE AFUA_2G01380)-RELATED"/>
    <property type="match status" value="1"/>
</dbReference>
<dbReference type="PANTHER" id="PTHR43305:SF1">
    <property type="entry name" value="FAMILY N-ACETYLTRANSFERASE, PUTATIVE (AFU_ORTHOLOGUE AFUA_2G01380)-RELATED"/>
    <property type="match status" value="1"/>
</dbReference>